<dbReference type="Pfam" id="PF01478">
    <property type="entry name" value="Peptidase_A24"/>
    <property type="match status" value="1"/>
</dbReference>
<evidence type="ECO:0000256" key="7">
    <source>
        <dbReference type="SAM" id="Phobius"/>
    </source>
</evidence>
<evidence type="ECO:0000313" key="11">
    <source>
        <dbReference type="Proteomes" id="UP001596395"/>
    </source>
</evidence>
<reference evidence="10 11" key="1">
    <citation type="journal article" date="2019" name="Int. J. Syst. Evol. Microbiol.">
        <title>The Global Catalogue of Microorganisms (GCM) 10K type strain sequencing project: providing services to taxonomists for standard genome sequencing and annotation.</title>
        <authorList>
            <consortium name="The Broad Institute Genomics Platform"/>
            <consortium name="The Broad Institute Genome Sequencing Center for Infectious Disease"/>
            <person name="Wu L."/>
            <person name="Ma J."/>
        </authorList>
    </citation>
    <scope>NUCLEOTIDE SEQUENCE [LARGE SCALE GENOMIC DNA]</scope>
    <source>
        <strain evidence="10 11">GX26</strain>
    </source>
</reference>
<evidence type="ECO:0000256" key="2">
    <source>
        <dbReference type="ARBA" id="ARBA00022475"/>
    </source>
</evidence>
<feature type="transmembrane region" description="Helical" evidence="7">
    <location>
        <begin position="340"/>
        <end position="364"/>
    </location>
</feature>
<sequence length="365" mass="38166">MTSAYANSVLDLLRLLVVPVFAWAAYTDVRTRRIPNKVWPPLFLGGLVLFALTVQRALEPGVPFASNALPAAVVSLGVVAPVAYLFWLFGGFGGADAKALLVLSLLFPIYPVYEVAGVVLPLPGNENPLGSFAFTILTNTVLAGVLYPLALSVRNAVNGEFALPMFLGKRVDAASVDDRYGTLMGRNDGMTAGSLDLDALRMYLRWRGESLDAVRSRADELRDPGTLPANPNDPTDGNLDAVAGTDDPDGGDSTDGAGTTDDETADTAEADAPVADGESAAETAVNGTDGDDAFEDAWGAEAFLEDIDGDAYGTSPESLRDGLDVLAASERVWVSPGIPFVVPMFVGLVLALTVGDLVTAGISLL</sequence>
<evidence type="ECO:0000259" key="8">
    <source>
        <dbReference type="Pfam" id="PF01478"/>
    </source>
</evidence>
<evidence type="ECO:0000256" key="5">
    <source>
        <dbReference type="ARBA" id="ARBA00023136"/>
    </source>
</evidence>
<organism evidence="10 11">
    <name type="scientific">Halorubellus litoreus</name>
    <dbReference type="NCBI Taxonomy" id="755308"/>
    <lineage>
        <taxon>Archaea</taxon>
        <taxon>Methanobacteriati</taxon>
        <taxon>Methanobacteriota</taxon>
        <taxon>Stenosarchaea group</taxon>
        <taxon>Halobacteria</taxon>
        <taxon>Halobacteriales</taxon>
        <taxon>Halorubellaceae</taxon>
        <taxon>Halorubellus</taxon>
    </lineage>
</organism>
<dbReference type="Proteomes" id="UP001596395">
    <property type="component" value="Unassembled WGS sequence"/>
</dbReference>
<feature type="domain" description="Prepilin type IV endopeptidase peptidase" evidence="8">
    <location>
        <begin position="16"/>
        <end position="147"/>
    </location>
</feature>
<feature type="transmembrane region" description="Helical" evidence="7">
    <location>
        <begin position="99"/>
        <end position="120"/>
    </location>
</feature>
<dbReference type="EC" id="3.4.23.43" evidence="10"/>
<dbReference type="RefSeq" id="WP_336351642.1">
    <property type="nucleotide sequence ID" value="NZ_JAZAQL010000003.1"/>
</dbReference>
<feature type="compositionally biased region" description="Acidic residues" evidence="6">
    <location>
        <begin position="260"/>
        <end position="269"/>
    </location>
</feature>
<gene>
    <name evidence="10" type="ORF">ACFQGB_17710</name>
</gene>
<evidence type="ECO:0000313" key="10">
    <source>
        <dbReference type="EMBL" id="MFC6954706.1"/>
    </source>
</evidence>
<dbReference type="EMBL" id="JBHSXN010000003">
    <property type="protein sequence ID" value="MFC6954706.1"/>
    <property type="molecule type" value="Genomic_DNA"/>
</dbReference>
<evidence type="ECO:0000256" key="1">
    <source>
        <dbReference type="ARBA" id="ARBA00004651"/>
    </source>
</evidence>
<feature type="domain" description="Preflagellin peptidase C-terminal" evidence="9">
    <location>
        <begin position="329"/>
        <end position="357"/>
    </location>
</feature>
<evidence type="ECO:0000259" key="9">
    <source>
        <dbReference type="Pfam" id="PF06847"/>
    </source>
</evidence>
<accession>A0ABD5VPC0</accession>
<evidence type="ECO:0000256" key="6">
    <source>
        <dbReference type="SAM" id="MobiDB-lite"/>
    </source>
</evidence>
<comment type="caution">
    <text evidence="10">The sequence shown here is derived from an EMBL/GenBank/DDBJ whole genome shotgun (WGS) entry which is preliminary data.</text>
</comment>
<protein>
    <submittedName>
        <fullName evidence="10">Prepilin peptidase</fullName>
        <ecNumber evidence="10">3.4.23.43</ecNumber>
    </submittedName>
</protein>
<keyword evidence="10" id="KW-0378">Hydrolase</keyword>
<dbReference type="InterPro" id="IPR000045">
    <property type="entry name" value="Prepilin_IV_endopep_pep"/>
</dbReference>
<dbReference type="InterPro" id="IPR009655">
    <property type="entry name" value="Preflagellin_peptidase_C"/>
</dbReference>
<comment type="subcellular location">
    <subcellularLocation>
        <location evidence="1">Cell membrane</location>
        <topology evidence="1">Multi-pass membrane protein</topology>
    </subcellularLocation>
</comment>
<feature type="region of interest" description="Disordered" evidence="6">
    <location>
        <begin position="217"/>
        <end position="292"/>
    </location>
</feature>
<keyword evidence="3 7" id="KW-0812">Transmembrane</keyword>
<keyword evidence="2" id="KW-1003">Cell membrane</keyword>
<evidence type="ECO:0000256" key="3">
    <source>
        <dbReference type="ARBA" id="ARBA00022692"/>
    </source>
</evidence>
<dbReference type="PANTHER" id="PTHR36506:SF1">
    <property type="entry name" value="PREFLAGELLIN PEPTIDASE"/>
    <property type="match status" value="1"/>
</dbReference>
<keyword evidence="4 7" id="KW-1133">Transmembrane helix</keyword>
<dbReference type="GO" id="GO:0005886">
    <property type="term" value="C:plasma membrane"/>
    <property type="evidence" value="ECO:0007669"/>
    <property type="project" value="UniProtKB-SubCell"/>
</dbReference>
<feature type="transmembrane region" description="Helical" evidence="7">
    <location>
        <begin position="6"/>
        <end position="26"/>
    </location>
</feature>
<name>A0ABD5VPC0_9EURY</name>
<dbReference type="PANTHER" id="PTHR36506">
    <property type="entry name" value="PREFLAGELLIN PEPTIDASE"/>
    <property type="match status" value="1"/>
</dbReference>
<feature type="transmembrane region" description="Helical" evidence="7">
    <location>
        <begin position="132"/>
        <end position="151"/>
    </location>
</feature>
<feature type="transmembrane region" description="Helical" evidence="7">
    <location>
        <begin position="64"/>
        <end position="87"/>
    </location>
</feature>
<keyword evidence="5 7" id="KW-0472">Membrane</keyword>
<dbReference type="GO" id="GO:0004190">
    <property type="term" value="F:aspartic-type endopeptidase activity"/>
    <property type="evidence" value="ECO:0007669"/>
    <property type="project" value="UniProtKB-EC"/>
</dbReference>
<dbReference type="Pfam" id="PF06847">
    <property type="entry name" value="Arc_PepC_II"/>
    <property type="match status" value="1"/>
</dbReference>
<keyword evidence="11" id="KW-1185">Reference proteome</keyword>
<evidence type="ECO:0000256" key="4">
    <source>
        <dbReference type="ARBA" id="ARBA00022989"/>
    </source>
</evidence>
<dbReference type="Gene3D" id="1.20.120.1220">
    <property type="match status" value="2"/>
</dbReference>
<dbReference type="Gene3D" id="6.10.250.3240">
    <property type="match status" value="1"/>
</dbReference>
<feature type="transmembrane region" description="Helical" evidence="7">
    <location>
        <begin position="38"/>
        <end position="58"/>
    </location>
</feature>
<proteinExistence type="predicted"/>
<dbReference type="AlphaFoldDB" id="A0ABD5VPC0"/>
<dbReference type="InterPro" id="IPR052218">
    <property type="entry name" value="Preflagellin_Peptidase"/>
</dbReference>